<dbReference type="EMBL" id="CP015249">
    <property type="protein sequence ID" value="ANB19722.1"/>
    <property type="molecule type" value="Genomic_DNA"/>
</dbReference>
<feature type="DNA-binding region" description="OmpR/PhoB-type" evidence="3">
    <location>
        <begin position="20"/>
        <end position="119"/>
    </location>
</feature>
<dbReference type="SUPFAM" id="SSF46894">
    <property type="entry name" value="C-terminal effector domain of the bipartite response regulators"/>
    <property type="match status" value="1"/>
</dbReference>
<dbReference type="InterPro" id="IPR001867">
    <property type="entry name" value="OmpR/PhoB-type_DNA-bd"/>
</dbReference>
<organism evidence="7 8">
    <name type="scientific">Dokdonella koreensis DS-123</name>
    <dbReference type="NCBI Taxonomy" id="1300342"/>
    <lineage>
        <taxon>Bacteria</taxon>
        <taxon>Pseudomonadati</taxon>
        <taxon>Pseudomonadota</taxon>
        <taxon>Gammaproteobacteria</taxon>
        <taxon>Lysobacterales</taxon>
        <taxon>Rhodanobacteraceae</taxon>
        <taxon>Dokdonella</taxon>
    </lineage>
</organism>
<gene>
    <name evidence="7" type="ORF">I596_3739</name>
</gene>
<dbReference type="SMART" id="SM00862">
    <property type="entry name" value="Trans_reg_C"/>
    <property type="match status" value="1"/>
</dbReference>
<dbReference type="KEGG" id="dko:I596_3739"/>
<dbReference type="InterPro" id="IPR016032">
    <property type="entry name" value="Sig_transdc_resp-reg_C-effctor"/>
</dbReference>
<evidence type="ECO:0000256" key="5">
    <source>
        <dbReference type="SAM" id="Phobius"/>
    </source>
</evidence>
<evidence type="ECO:0000259" key="6">
    <source>
        <dbReference type="PROSITE" id="PS51755"/>
    </source>
</evidence>
<dbReference type="GO" id="GO:0003677">
    <property type="term" value="F:DNA binding"/>
    <property type="evidence" value="ECO:0007669"/>
    <property type="project" value="UniProtKB-UniRule"/>
</dbReference>
<feature type="compositionally biased region" description="Basic and acidic residues" evidence="4">
    <location>
        <begin position="140"/>
        <end position="151"/>
    </location>
</feature>
<dbReference type="PANTHER" id="PTHR36842">
    <property type="entry name" value="PROTEIN TOLB HOMOLOG"/>
    <property type="match status" value="1"/>
</dbReference>
<evidence type="ECO:0000313" key="8">
    <source>
        <dbReference type="Proteomes" id="UP000076830"/>
    </source>
</evidence>
<sequence length="733" mass="79311">MNVLSIPSLQERYGPQQPMAGVLRVGDHRVDLGALRLLGTEEPPVRLTLKSVQVLVELARNQGTTVSRDHLLDTVWRGTLPTPEVVTQAIKELRRAFGDSRGTAEYIDTIPKLGYRLIAEACFEDDPPRDAEPGPAAPEPSHDVPPSDRRPARSRHRAAGRWAALGGVLVLGLGAWVLSTHALAPRRPAPAWIVGPPWLVTTDPALEIGPAISPDGSQVLYHRVDAEARAGRVRLQSLTGSRALTIPTPAGSSDQHAIWSPVPGEIAVTRKSEDDCRILAMPALGGPSRLLGRCNRAEVVRFDWSPDRHWLVGMGSGFLARDEAGTRLMRQPVGGGAVESFPYPHRPGDIDLTPRFSPDGRRLAFRRGYLPYSDLYVMDVDQPDSLRRLTRLGSRMVGFDWTRDGSALVFSSDHAGDAALYAVDVRSGQITALGISPAVEPTLAREADVGAYRVPEQRFQLALLDAAGTASLPAPSTTSDREGALSPDGRRIAFVSRRTGRDEIWIHDLEHGDAYALTALPQGVPRLPEWRADGAAVLFVLRGDGPGQAWEAELDTRRLTVRSPDGLDVHYLSPAPDGQLYAIALADGEHGLYALTPGPGADLLEPGVAFARAGDAQTGLLFNYLARGGLFRWRGKDQPAERLGDGPYFRYEMPWALAGATAFEVVPEFPTRRVEAIDIASGQRRRVGQVDQGLGITAVSSDATGEKLLVWLLDRDGGDIAGFELRPAGAVRP</sequence>
<dbReference type="Pfam" id="PF07676">
    <property type="entry name" value="PD40"/>
    <property type="match status" value="4"/>
</dbReference>
<dbReference type="Gene3D" id="2.120.10.30">
    <property type="entry name" value="TolB, C-terminal domain"/>
    <property type="match status" value="2"/>
</dbReference>
<feature type="transmembrane region" description="Helical" evidence="5">
    <location>
        <begin position="159"/>
        <end position="178"/>
    </location>
</feature>
<dbReference type="InterPro" id="IPR011042">
    <property type="entry name" value="6-blade_b-propeller_TolB-like"/>
</dbReference>
<reference evidence="7 8" key="1">
    <citation type="submission" date="2016-04" db="EMBL/GenBank/DDBJ databases">
        <title>Complete genome sequence of Dokdonella koreensis DS-123T.</title>
        <authorList>
            <person name="Kim J.F."/>
            <person name="Lee H."/>
            <person name="Kwak M.-J."/>
        </authorList>
    </citation>
    <scope>NUCLEOTIDE SEQUENCE [LARGE SCALE GENOMIC DNA]</scope>
    <source>
        <strain evidence="7 8">DS-123</strain>
    </source>
</reference>
<evidence type="ECO:0000256" key="1">
    <source>
        <dbReference type="ARBA" id="ARBA00009820"/>
    </source>
</evidence>
<dbReference type="InterPro" id="IPR011659">
    <property type="entry name" value="WD40"/>
</dbReference>
<dbReference type="CDD" id="cd00383">
    <property type="entry name" value="trans_reg_C"/>
    <property type="match status" value="1"/>
</dbReference>
<keyword evidence="8" id="KW-1185">Reference proteome</keyword>
<proteinExistence type="inferred from homology"/>
<comment type="similarity">
    <text evidence="1">Belongs to the TolB family.</text>
</comment>
<evidence type="ECO:0000256" key="2">
    <source>
        <dbReference type="ARBA" id="ARBA00023125"/>
    </source>
</evidence>
<dbReference type="GO" id="GO:0006355">
    <property type="term" value="P:regulation of DNA-templated transcription"/>
    <property type="evidence" value="ECO:0007669"/>
    <property type="project" value="InterPro"/>
</dbReference>
<evidence type="ECO:0000256" key="3">
    <source>
        <dbReference type="PROSITE-ProRule" id="PRU01091"/>
    </source>
</evidence>
<dbReference type="PATRIC" id="fig|1300342.3.peg.3651"/>
<keyword evidence="5" id="KW-1133">Transmembrane helix</keyword>
<feature type="region of interest" description="Disordered" evidence="4">
    <location>
        <begin position="125"/>
        <end position="156"/>
    </location>
</feature>
<protein>
    <submittedName>
        <fullName evidence="7">Regulatory protein</fullName>
    </submittedName>
</protein>
<dbReference type="PANTHER" id="PTHR36842:SF1">
    <property type="entry name" value="PROTEIN TOLB"/>
    <property type="match status" value="1"/>
</dbReference>
<keyword evidence="5" id="KW-0812">Transmembrane</keyword>
<accession>A0A161HRX3</accession>
<dbReference type="Proteomes" id="UP000076830">
    <property type="component" value="Chromosome"/>
</dbReference>
<name>A0A161HRX3_9GAMM</name>
<dbReference type="InterPro" id="IPR036388">
    <property type="entry name" value="WH-like_DNA-bd_sf"/>
</dbReference>
<evidence type="ECO:0000313" key="7">
    <source>
        <dbReference type="EMBL" id="ANB19722.1"/>
    </source>
</evidence>
<dbReference type="AlphaFoldDB" id="A0A161HRX3"/>
<dbReference type="Gene3D" id="1.10.10.10">
    <property type="entry name" value="Winged helix-like DNA-binding domain superfamily/Winged helix DNA-binding domain"/>
    <property type="match status" value="1"/>
</dbReference>
<dbReference type="SUPFAM" id="SSF63829">
    <property type="entry name" value="Calcium-dependent phosphotriesterase"/>
    <property type="match status" value="1"/>
</dbReference>
<dbReference type="PROSITE" id="PS51755">
    <property type="entry name" value="OMPR_PHOB"/>
    <property type="match status" value="1"/>
</dbReference>
<dbReference type="SUPFAM" id="SSF82171">
    <property type="entry name" value="DPP6 N-terminal domain-like"/>
    <property type="match status" value="1"/>
</dbReference>
<dbReference type="STRING" id="1300342.I596_3739"/>
<keyword evidence="2 3" id="KW-0238">DNA-binding</keyword>
<evidence type="ECO:0000256" key="4">
    <source>
        <dbReference type="SAM" id="MobiDB-lite"/>
    </source>
</evidence>
<dbReference type="GO" id="GO:0000160">
    <property type="term" value="P:phosphorelay signal transduction system"/>
    <property type="evidence" value="ECO:0007669"/>
    <property type="project" value="InterPro"/>
</dbReference>
<feature type="domain" description="OmpR/PhoB-type" evidence="6">
    <location>
        <begin position="20"/>
        <end position="119"/>
    </location>
</feature>
<keyword evidence="5" id="KW-0472">Membrane</keyword>
<dbReference type="Pfam" id="PF00486">
    <property type="entry name" value="Trans_reg_C"/>
    <property type="match status" value="1"/>
</dbReference>